<gene>
    <name evidence="2" type="ORF">RSOLAG22IIIB_07684</name>
</gene>
<dbReference type="AlphaFoldDB" id="A0A0K6FPI5"/>
<feature type="compositionally biased region" description="Acidic residues" evidence="1">
    <location>
        <begin position="87"/>
        <end position="104"/>
    </location>
</feature>
<evidence type="ECO:0000313" key="2">
    <source>
        <dbReference type="EMBL" id="CUA68002.1"/>
    </source>
</evidence>
<reference evidence="2 3" key="1">
    <citation type="submission" date="2015-07" db="EMBL/GenBank/DDBJ databases">
        <authorList>
            <person name="Noorani M."/>
        </authorList>
    </citation>
    <scope>NUCLEOTIDE SEQUENCE [LARGE SCALE GENOMIC DNA]</scope>
    <source>
        <strain evidence="2">BBA 69670</strain>
    </source>
</reference>
<keyword evidence="3" id="KW-1185">Reference proteome</keyword>
<feature type="compositionally biased region" description="Basic and acidic residues" evidence="1">
    <location>
        <begin position="1"/>
        <end position="10"/>
    </location>
</feature>
<dbReference type="Proteomes" id="UP000044841">
    <property type="component" value="Unassembled WGS sequence"/>
</dbReference>
<accession>A0A0K6FPI5</accession>
<evidence type="ECO:0000313" key="3">
    <source>
        <dbReference type="Proteomes" id="UP000044841"/>
    </source>
</evidence>
<name>A0A0K6FPI5_9AGAM</name>
<protein>
    <submittedName>
        <fullName evidence="2">Uncharacterized protein</fullName>
    </submittedName>
</protein>
<feature type="region of interest" description="Disordered" evidence="1">
    <location>
        <begin position="1"/>
        <end position="65"/>
    </location>
</feature>
<feature type="region of interest" description="Disordered" evidence="1">
    <location>
        <begin position="86"/>
        <end position="144"/>
    </location>
</feature>
<sequence>MLNRDGEPPAKRACPSTTPGPTYSVRFPELPVDDNLLRTPSPGSRRQARSPSSPVELPGIHPNDQREHCFDDLLLRQGFPDLGVDNDLLDLDGDEEPDDDDPFDDFGLPRFHEEPPSEEQQPFALPWENLPGNKPNDPDPEPHEEIDPAEYCAAFQEHPLIRNTYIDAIVQKVLYGTNHRALNHLLKAAQRQLHSNPDVPAEGLARMALTIRTVEQRLGLDSSDLITTYTLCPLCELSYDPDYINETDSDTCLNGDCNGVLYDTRILASGQHKRVSRHTFVSAPVIAWLRRML</sequence>
<feature type="compositionally biased region" description="Polar residues" evidence="1">
    <location>
        <begin position="41"/>
        <end position="53"/>
    </location>
</feature>
<organism evidence="2 3">
    <name type="scientific">Rhizoctonia solani</name>
    <dbReference type="NCBI Taxonomy" id="456999"/>
    <lineage>
        <taxon>Eukaryota</taxon>
        <taxon>Fungi</taxon>
        <taxon>Dikarya</taxon>
        <taxon>Basidiomycota</taxon>
        <taxon>Agaricomycotina</taxon>
        <taxon>Agaricomycetes</taxon>
        <taxon>Cantharellales</taxon>
        <taxon>Ceratobasidiaceae</taxon>
        <taxon>Rhizoctonia</taxon>
    </lineage>
</organism>
<dbReference type="EMBL" id="CYGV01000291">
    <property type="protein sequence ID" value="CUA68002.1"/>
    <property type="molecule type" value="Genomic_DNA"/>
</dbReference>
<evidence type="ECO:0000256" key="1">
    <source>
        <dbReference type="SAM" id="MobiDB-lite"/>
    </source>
</evidence>
<proteinExistence type="predicted"/>